<dbReference type="NCBIfam" id="TIGR00231">
    <property type="entry name" value="small_GTP"/>
    <property type="match status" value="1"/>
</dbReference>
<proteinExistence type="predicted"/>
<evidence type="ECO:0000256" key="3">
    <source>
        <dbReference type="SAM" id="Phobius"/>
    </source>
</evidence>
<dbReference type="STRING" id="45068.Llon_1466"/>
<dbReference type="SUPFAM" id="SSF52540">
    <property type="entry name" value="P-loop containing nucleoside triphosphate hydrolases"/>
    <property type="match status" value="1"/>
</dbReference>
<dbReference type="Proteomes" id="UP000054997">
    <property type="component" value="Unassembled WGS sequence"/>
</dbReference>
<keyword evidence="3" id="KW-0472">Membrane</keyword>
<feature type="transmembrane region" description="Helical" evidence="3">
    <location>
        <begin position="264"/>
        <end position="285"/>
    </location>
</feature>
<dbReference type="PATRIC" id="fig|45068.5.peg.1589"/>
<keyword evidence="3" id="KW-1133">Transmembrane helix</keyword>
<protein>
    <submittedName>
        <fullName evidence="4">Rho GTPase (Miro-like)</fullName>
    </submittedName>
</protein>
<keyword evidence="5" id="KW-1185">Reference proteome</keyword>
<dbReference type="Pfam" id="PF00025">
    <property type="entry name" value="Arf"/>
    <property type="match status" value="1"/>
</dbReference>
<dbReference type="InterPro" id="IPR027417">
    <property type="entry name" value="P-loop_NTPase"/>
</dbReference>
<dbReference type="InterPro" id="IPR006689">
    <property type="entry name" value="Small_GTPase_ARF/SAR"/>
</dbReference>
<dbReference type="InterPro" id="IPR005225">
    <property type="entry name" value="Small_GTP-bd"/>
</dbReference>
<dbReference type="EMBL" id="LNYK01000016">
    <property type="protein sequence ID" value="KTD21368.1"/>
    <property type="molecule type" value="Genomic_DNA"/>
</dbReference>
<organism evidence="4 5">
    <name type="scientific">Legionella londiniensis</name>
    <dbReference type="NCBI Taxonomy" id="45068"/>
    <lineage>
        <taxon>Bacteria</taxon>
        <taxon>Pseudomonadati</taxon>
        <taxon>Pseudomonadota</taxon>
        <taxon>Gammaproteobacteria</taxon>
        <taxon>Legionellales</taxon>
        <taxon>Legionellaceae</taxon>
        <taxon>Legionella</taxon>
    </lineage>
</organism>
<dbReference type="AlphaFoldDB" id="A0A0W0VMP4"/>
<keyword evidence="3" id="KW-0812">Transmembrane</keyword>
<evidence type="ECO:0000313" key="5">
    <source>
        <dbReference type="Proteomes" id="UP000054997"/>
    </source>
</evidence>
<dbReference type="GO" id="GO:0005525">
    <property type="term" value="F:GTP binding"/>
    <property type="evidence" value="ECO:0007669"/>
    <property type="project" value="UniProtKB-KW"/>
</dbReference>
<dbReference type="PANTHER" id="PTHR24073">
    <property type="entry name" value="DRAB5-RELATED"/>
    <property type="match status" value="1"/>
</dbReference>
<keyword evidence="2" id="KW-0342">GTP-binding</keyword>
<dbReference type="OrthoDB" id="5651794at2"/>
<name>A0A0W0VMP4_9GAMM</name>
<evidence type="ECO:0000256" key="1">
    <source>
        <dbReference type="ARBA" id="ARBA00022741"/>
    </source>
</evidence>
<dbReference type="Gene3D" id="3.40.50.300">
    <property type="entry name" value="P-loop containing nucleotide triphosphate hydrolases"/>
    <property type="match status" value="1"/>
</dbReference>
<dbReference type="GO" id="GO:0003924">
    <property type="term" value="F:GTPase activity"/>
    <property type="evidence" value="ECO:0007669"/>
    <property type="project" value="InterPro"/>
</dbReference>
<dbReference type="RefSeq" id="WP_058529442.1">
    <property type="nucleotide sequence ID" value="NZ_CAAAHZ010000008.1"/>
</dbReference>
<comment type="caution">
    <text evidence="4">The sequence shown here is derived from an EMBL/GenBank/DDBJ whole genome shotgun (WGS) entry which is preliminary data.</text>
</comment>
<gene>
    <name evidence="4" type="ORF">Llon_1466</name>
</gene>
<evidence type="ECO:0000256" key="2">
    <source>
        <dbReference type="ARBA" id="ARBA00023134"/>
    </source>
</evidence>
<evidence type="ECO:0000313" key="4">
    <source>
        <dbReference type="EMBL" id="KTD21368.1"/>
    </source>
</evidence>
<reference evidence="4 5" key="1">
    <citation type="submission" date="2015-11" db="EMBL/GenBank/DDBJ databases">
        <title>Genomic analysis of 38 Legionella species identifies large and diverse effector repertoires.</title>
        <authorList>
            <person name="Burstein D."/>
            <person name="Amaro F."/>
            <person name="Zusman T."/>
            <person name="Lifshitz Z."/>
            <person name="Cohen O."/>
            <person name="Gilbert J.A."/>
            <person name="Pupko T."/>
            <person name="Shuman H.A."/>
            <person name="Segal G."/>
        </authorList>
    </citation>
    <scope>NUCLEOTIDE SEQUENCE [LARGE SCALE GENOMIC DNA]</scope>
    <source>
        <strain evidence="4 5">ATCC 49505</strain>
    </source>
</reference>
<keyword evidence="1" id="KW-0547">Nucleotide-binding</keyword>
<sequence>MSGALNCYFWGAGTTSLTHRLAGKEFHEPKPTVGVDFDFIETGSRRLGLWDTSSNPRFEPIIRVYAQNANIGIYCVDLSKEIDEQKIKEEIEWFRQSNKDQAQILVVGTKHDLSLESNEDLQQVINKLFTKPSERPAVFITSAKTGQGIEEFKKDLISGEALYKEIEKPAQKLIHALAKMRDYGNKLAQEGVDKSKTILTLHKKLCERLGLEAHGLDGSPSEIKAIKNAFKNERDIQLFQNQFKEMLHSEDGSMSRHRKVWKPIVANIMLALTGVGAAIMAARAAGHLVHSLATRKSPSLRATFFFTDTNSMKNINSVEEALDDLVKKGPNK</sequence>
<accession>A0A0W0VMP4</accession>
<dbReference type="SMART" id="SM00175">
    <property type="entry name" value="RAB"/>
    <property type="match status" value="1"/>
</dbReference>
<dbReference type="PROSITE" id="PS51419">
    <property type="entry name" value="RAB"/>
    <property type="match status" value="1"/>
</dbReference>